<dbReference type="PhylomeDB" id="Q9NA33"/>
<name>Q9NA33_CAEEL</name>
<dbReference type="RefSeq" id="NP_502862.1">
    <property type="nucleotide sequence ID" value="NM_070461.4"/>
</dbReference>
<keyword evidence="2 4" id="KW-0732">Signal</keyword>
<evidence type="ECO:0000256" key="4">
    <source>
        <dbReference type="SAM" id="SignalP"/>
    </source>
</evidence>
<dbReference type="PaxDb" id="6239-Y73F8A.26"/>
<evidence type="ECO:0000259" key="5">
    <source>
        <dbReference type="Pfam" id="PF23557"/>
    </source>
</evidence>
<accession>Q9NA33</accession>
<dbReference type="eggNOG" id="KOG4459">
    <property type="taxonomic scope" value="Eukaryota"/>
</dbReference>
<dbReference type="Proteomes" id="UP000001940">
    <property type="component" value="Chromosome IV"/>
</dbReference>
<dbReference type="SMR" id="Q9NA33"/>
<evidence type="ECO:0000313" key="7">
    <source>
        <dbReference type="Proteomes" id="UP000001940"/>
    </source>
</evidence>
<organism evidence="6 7">
    <name type="scientific">Caenorhabditis elegans</name>
    <dbReference type="NCBI Taxonomy" id="6239"/>
    <lineage>
        <taxon>Eukaryota</taxon>
        <taxon>Metazoa</taxon>
        <taxon>Ecdysozoa</taxon>
        <taxon>Nematoda</taxon>
        <taxon>Chromadorea</taxon>
        <taxon>Rhabditida</taxon>
        <taxon>Rhabditina</taxon>
        <taxon>Rhabditomorpha</taxon>
        <taxon>Rhabditoidea</taxon>
        <taxon>Rhabditidae</taxon>
        <taxon>Peloderinae</taxon>
        <taxon>Caenorhabditis</taxon>
    </lineage>
</organism>
<dbReference type="InterPro" id="IPR011990">
    <property type="entry name" value="TPR-like_helical_dom_sf"/>
</dbReference>
<dbReference type="Bgee" id="WBGene00013531">
    <property type="expression patterns" value="Expressed in germ line (C elegans) and 4 other cell types or tissues"/>
</dbReference>
<dbReference type="GO" id="GO:0030199">
    <property type="term" value="P:collagen fibril organization"/>
    <property type="evidence" value="ECO:0000318"/>
    <property type="project" value="GO_Central"/>
</dbReference>
<keyword evidence="7" id="KW-1185">Reference proteome</keyword>
<dbReference type="FunCoup" id="Q9NA33">
    <property type="interactions" value="325"/>
</dbReference>
<dbReference type="STRING" id="6239.Y73F8A.26a.1"/>
<evidence type="ECO:0000313" key="6">
    <source>
        <dbReference type="EMBL" id="CAB70232.1"/>
    </source>
</evidence>
<dbReference type="GeneID" id="178435"/>
<dbReference type="PANTHER" id="PTHR13986">
    <property type="entry name" value="PROTEIN LYSINE HYDROXYLATION COMPLEX COMPONENT"/>
    <property type="match status" value="1"/>
</dbReference>
<dbReference type="OMA" id="YLHVCYY"/>
<dbReference type="Pfam" id="PF23557">
    <property type="entry name" value="TPR_leprecan"/>
    <property type="match status" value="1"/>
</dbReference>
<dbReference type="AGR" id="WB:WBGene00013531"/>
<gene>
    <name evidence="6" type="ORF">CELE_Y73F8A.26</name>
    <name evidence="6 8" type="ORF">Y73F8A.26</name>
</gene>
<dbReference type="InterPro" id="IPR056585">
    <property type="entry name" value="Leprecan_dom"/>
</dbReference>
<evidence type="ECO:0000256" key="1">
    <source>
        <dbReference type="ARBA" id="ARBA00006487"/>
    </source>
</evidence>
<dbReference type="InParanoid" id="Q9NA33"/>
<dbReference type="EMBL" id="BX284604">
    <property type="protein sequence ID" value="CAB70232.1"/>
    <property type="molecule type" value="Genomic_DNA"/>
</dbReference>
<dbReference type="UCSC" id="Y73F8A.26">
    <property type="organism name" value="c. elegans"/>
</dbReference>
<evidence type="ECO:0007829" key="9">
    <source>
        <dbReference type="PeptideAtlas" id="Q9NA33"/>
    </source>
</evidence>
<dbReference type="ExpressionAtlas" id="Q9NA33">
    <property type="expression patterns" value="baseline and differential"/>
</dbReference>
<evidence type="ECO:0000256" key="2">
    <source>
        <dbReference type="ARBA" id="ARBA00022729"/>
    </source>
</evidence>
<sequence length="476" mass="56059">MLRLLIFLIFLADFSLCQDPKVTFEDYFQFGKNEYTERNWPDCVAFMKRAIDDFRQYQDDVVSCRRKCNRQIKPATSSSPKIAKFHETSETALCLLRCRKDMFGDHQSIKKMSVYHDLEERKPYQYMHICYYHQGELAMAVQSAYTFLVANPDDKDIKQSLNWYMNRDGYSDDMLIDMERKDHEAKFINGVEAYDQQDWGRCVNEFESALEKSIIQDEKCRLLCQDKIDWSVVDGNPEIDILLASMRASVIRCEHNCLYKLARINGHYVGHLFAAHFEYLHFCHFKMQRGAEAAQTVANYLLFDDSPLMRRNRYFYGKQYKKNELFTPSQEVLDIYRRRDLEARFLEFMEKRFVVKDGELPPEQADDRNPLSLDIHVEDNFPYEQIPSLMTSSECKILRSALDTRERDGFVKELEQRVKLWPNSSYSNVTCGSPVREAQCSRAIVFSAEHNDCGEWLGKWFNGCAVVFCDEKKIID</sequence>
<proteinExistence type="evidence at protein level"/>
<comment type="similarity">
    <text evidence="1">Belongs to the leprecan family.</text>
</comment>
<dbReference type="IntAct" id="Q9NA33">
    <property type="interactions" value="1"/>
</dbReference>
<dbReference type="PANTHER" id="PTHR13986:SF8">
    <property type="entry name" value="PROLYL 3-HYDROXYLASE 1-LIKE PROTEIN"/>
    <property type="match status" value="1"/>
</dbReference>
<keyword evidence="9" id="KW-1267">Proteomics identification</keyword>
<keyword evidence="3" id="KW-0325">Glycoprotein</keyword>
<feature type="domain" description="Leprecan-like alpha-helical" evidence="5">
    <location>
        <begin position="26"/>
        <end position="317"/>
    </location>
</feature>
<dbReference type="WormBase" id="Y73F8A.26a">
    <property type="protein sequence ID" value="CE25594"/>
    <property type="gene ID" value="WBGene00013531"/>
</dbReference>
<dbReference type="OrthoDB" id="8517835at2759"/>
<evidence type="ECO:0000256" key="3">
    <source>
        <dbReference type="ARBA" id="ARBA00023180"/>
    </source>
</evidence>
<protein>
    <recommendedName>
        <fullName evidence="5">Leprecan-like alpha-helical domain-containing protein</fullName>
    </recommendedName>
</protein>
<dbReference type="CTD" id="178435"/>
<reference evidence="6 7" key="1">
    <citation type="journal article" date="1998" name="Science">
        <title>Genome sequence of the nematode C. elegans: a platform for investigating biology.</title>
        <authorList>
            <consortium name="The C. elegans sequencing consortium"/>
            <person name="Sulson J.E."/>
            <person name="Waterston R."/>
        </authorList>
    </citation>
    <scope>NUCLEOTIDE SEQUENCE [LARGE SCALE GENOMIC DNA]</scope>
    <source>
        <strain evidence="6 7">Bristol N2</strain>
    </source>
</reference>
<dbReference type="GO" id="GO:0005783">
    <property type="term" value="C:endoplasmic reticulum"/>
    <property type="evidence" value="ECO:0000318"/>
    <property type="project" value="GO_Central"/>
</dbReference>
<feature type="chain" id="PRO_5004335368" description="Leprecan-like alpha-helical domain-containing protein" evidence="4">
    <location>
        <begin position="18"/>
        <end position="476"/>
    </location>
</feature>
<dbReference type="InterPro" id="IPR052284">
    <property type="entry name" value="Collagen_mod_leprecan"/>
</dbReference>
<dbReference type="Gene3D" id="1.25.40.10">
    <property type="entry name" value="Tetratricopeptide repeat domain"/>
    <property type="match status" value="1"/>
</dbReference>
<dbReference type="AlphaFoldDB" id="Q9NA33"/>
<evidence type="ECO:0000313" key="8">
    <source>
        <dbReference type="WormBase" id="Y73F8A.26a"/>
    </source>
</evidence>
<feature type="signal peptide" evidence="4">
    <location>
        <begin position="1"/>
        <end position="17"/>
    </location>
</feature>
<dbReference type="PeptideAtlas" id="Q9NA33"/>